<organism evidence="1 2">
    <name type="scientific">Clostridium cibarium</name>
    <dbReference type="NCBI Taxonomy" id="2762247"/>
    <lineage>
        <taxon>Bacteria</taxon>
        <taxon>Bacillati</taxon>
        <taxon>Bacillota</taxon>
        <taxon>Clostridia</taxon>
        <taxon>Eubacteriales</taxon>
        <taxon>Clostridiaceae</taxon>
        <taxon>Clostridium</taxon>
    </lineage>
</organism>
<reference evidence="1 2" key="1">
    <citation type="submission" date="2020-08" db="EMBL/GenBank/DDBJ databases">
        <title>A Genomic Blueprint of the Chicken Gut Microbiome.</title>
        <authorList>
            <person name="Gilroy R."/>
            <person name="Ravi A."/>
            <person name="Getino M."/>
            <person name="Pursley I."/>
            <person name="Horton D.L."/>
            <person name="Alikhan N.-F."/>
            <person name="Baker D."/>
            <person name="Gharbi K."/>
            <person name="Hall N."/>
            <person name="Watson M."/>
            <person name="Adriaenssens E.M."/>
            <person name="Foster-Nyarko E."/>
            <person name="Jarju S."/>
            <person name="Secka A."/>
            <person name="Antonio M."/>
            <person name="Oren A."/>
            <person name="Chaudhuri R."/>
            <person name="La Ragione R.M."/>
            <person name="Hildebrand F."/>
            <person name="Pallen M.J."/>
        </authorList>
    </citation>
    <scope>NUCLEOTIDE SEQUENCE [LARGE SCALE GENOMIC DNA]</scope>
    <source>
        <strain evidence="1 2">Sa3CVN1</strain>
    </source>
</reference>
<accession>A0ABR8PY39</accession>
<name>A0ABR8PY39_9CLOT</name>
<dbReference type="EMBL" id="JACSRA010000034">
    <property type="protein sequence ID" value="MBD7913068.1"/>
    <property type="molecule type" value="Genomic_DNA"/>
</dbReference>
<gene>
    <name evidence="1" type="ORF">H9661_17080</name>
</gene>
<evidence type="ECO:0000313" key="2">
    <source>
        <dbReference type="Proteomes" id="UP000627781"/>
    </source>
</evidence>
<dbReference type="Proteomes" id="UP000627781">
    <property type="component" value="Unassembled WGS sequence"/>
</dbReference>
<protein>
    <submittedName>
        <fullName evidence="1">Uncharacterized protein</fullName>
    </submittedName>
</protein>
<evidence type="ECO:0000313" key="1">
    <source>
        <dbReference type="EMBL" id="MBD7913068.1"/>
    </source>
</evidence>
<proteinExistence type="predicted"/>
<comment type="caution">
    <text evidence="1">The sequence shown here is derived from an EMBL/GenBank/DDBJ whole genome shotgun (WGS) entry which is preliminary data.</text>
</comment>
<dbReference type="RefSeq" id="WP_191769988.1">
    <property type="nucleotide sequence ID" value="NZ_JACSRA010000034.1"/>
</dbReference>
<sequence>MVYFCACIAYSYIISPGVSCIKDKKNKLLGATKNIKGKKVRIYSLFTTGVNWFKRSYYSCRKNII</sequence>
<keyword evidence="2" id="KW-1185">Reference proteome</keyword>